<protein>
    <submittedName>
        <fullName evidence="4">Esterase</fullName>
    </submittedName>
</protein>
<dbReference type="SUPFAM" id="SSF53474">
    <property type="entry name" value="alpha/beta-Hydrolases"/>
    <property type="match status" value="1"/>
</dbReference>
<feature type="signal peptide" evidence="2">
    <location>
        <begin position="1"/>
        <end position="25"/>
    </location>
</feature>
<dbReference type="GO" id="GO:0016787">
    <property type="term" value="F:hydrolase activity"/>
    <property type="evidence" value="ECO:0007669"/>
    <property type="project" value="UniProtKB-KW"/>
</dbReference>
<dbReference type="Proteomes" id="UP000005808">
    <property type="component" value="Unassembled WGS sequence"/>
</dbReference>
<evidence type="ECO:0000256" key="1">
    <source>
        <dbReference type="ARBA" id="ARBA00022801"/>
    </source>
</evidence>
<keyword evidence="2" id="KW-0732">Signal</keyword>
<dbReference type="PATRIC" id="fig|1127483.3.peg.2538"/>
<dbReference type="RefSeq" id="WP_006158163.1">
    <property type="nucleotide sequence ID" value="NZ_AHJE01000029.1"/>
</dbReference>
<keyword evidence="1" id="KW-0378">Hydrolase</keyword>
<organism evidence="4 5">
    <name type="scientific">Cupriavidus basilensis OR16</name>
    <dbReference type="NCBI Taxonomy" id="1127483"/>
    <lineage>
        <taxon>Bacteria</taxon>
        <taxon>Pseudomonadati</taxon>
        <taxon>Pseudomonadota</taxon>
        <taxon>Betaproteobacteria</taxon>
        <taxon>Burkholderiales</taxon>
        <taxon>Burkholderiaceae</taxon>
        <taxon>Cupriavidus</taxon>
    </lineage>
</organism>
<dbReference type="Pfam" id="PF20434">
    <property type="entry name" value="BD-FAE"/>
    <property type="match status" value="1"/>
</dbReference>
<reference evidence="4 5" key="1">
    <citation type="journal article" date="2012" name="J. Bacteriol.">
        <title>De Novo Genome Project of Cupriavidus basilensis OR16.</title>
        <authorList>
            <person name="Cserhati M."/>
            <person name="Kriszt B."/>
            <person name="Szoboszlay S."/>
            <person name="Toth A."/>
            <person name="Szabo I."/>
            <person name="Tancsics A."/>
            <person name="Nagy I."/>
            <person name="Horvath B."/>
            <person name="Nagy I."/>
            <person name="Kukolya J."/>
        </authorList>
    </citation>
    <scope>NUCLEOTIDE SEQUENCE [LARGE SCALE GENOMIC DNA]</scope>
    <source>
        <strain evidence="4 5">OR16</strain>
    </source>
</reference>
<dbReference type="EMBL" id="AHJE01000029">
    <property type="protein sequence ID" value="EHP42688.1"/>
    <property type="molecule type" value="Genomic_DNA"/>
</dbReference>
<accession>H1S449</accession>
<evidence type="ECO:0000259" key="3">
    <source>
        <dbReference type="Pfam" id="PF20434"/>
    </source>
</evidence>
<dbReference type="AlphaFoldDB" id="H1S449"/>
<evidence type="ECO:0000313" key="4">
    <source>
        <dbReference type="EMBL" id="EHP42688.1"/>
    </source>
</evidence>
<evidence type="ECO:0000256" key="2">
    <source>
        <dbReference type="SAM" id="SignalP"/>
    </source>
</evidence>
<dbReference type="PANTHER" id="PTHR48081">
    <property type="entry name" value="AB HYDROLASE SUPERFAMILY PROTEIN C4A8.06C"/>
    <property type="match status" value="1"/>
</dbReference>
<dbReference type="ESTHER" id="9burk-h1s449">
    <property type="family name" value="BD-FAE"/>
</dbReference>
<dbReference type="InterPro" id="IPR050300">
    <property type="entry name" value="GDXG_lipolytic_enzyme"/>
</dbReference>
<evidence type="ECO:0000313" key="5">
    <source>
        <dbReference type="Proteomes" id="UP000005808"/>
    </source>
</evidence>
<dbReference type="InterPro" id="IPR049492">
    <property type="entry name" value="BD-FAE-like_dom"/>
</dbReference>
<sequence>MSRREVFGRALAILALGVASHLSLAQVPPDLDEKLKALDRVVDPSSTAALYVPLLKAQSYSGVRVSRDLNYGPADSQRLDLFVPAAALQSPRAVLIFVHGGGFVRGDKHASDSPFYDNVMLWAASRGLIGVNLNHRMAPQNAWPAGTEDLGLAVRWVQENIAAQGGDPKRVFLVGHSSGAVLVASYVAHPQFYGPVGVGLAGAAFLSATIFDPATAETSPALKAYFGDDVSRYGERSSVPGLQQTPLPLMVATAELDPAAVEHQARQLQDALCKANRCPAFTRFPGQNHFSEVFSINSPDDTVGTGILAFIHGVR</sequence>
<proteinExistence type="predicted"/>
<feature type="chain" id="PRO_5003554156" evidence="2">
    <location>
        <begin position="26"/>
        <end position="315"/>
    </location>
</feature>
<dbReference type="InterPro" id="IPR029058">
    <property type="entry name" value="AB_hydrolase_fold"/>
</dbReference>
<name>H1S449_9BURK</name>
<feature type="domain" description="BD-FAE-like" evidence="3">
    <location>
        <begin position="79"/>
        <end position="183"/>
    </location>
</feature>
<comment type="caution">
    <text evidence="4">The sequence shown here is derived from an EMBL/GenBank/DDBJ whole genome shotgun (WGS) entry which is preliminary data.</text>
</comment>
<gene>
    <name evidence="4" type="ORF">OR16_12655</name>
</gene>
<dbReference type="Gene3D" id="3.40.50.1820">
    <property type="entry name" value="alpha/beta hydrolase"/>
    <property type="match status" value="1"/>
</dbReference>